<evidence type="ECO:0008006" key="5">
    <source>
        <dbReference type="Google" id="ProtNLM"/>
    </source>
</evidence>
<dbReference type="PANTHER" id="PTHR11571:SF263">
    <property type="entry name" value="GLUTATHIONE S-TRANSFERASE"/>
    <property type="match status" value="1"/>
</dbReference>
<dbReference type="OrthoDB" id="414243at2759"/>
<dbReference type="HOGENOM" id="CLU_039475_0_1_1"/>
<dbReference type="SUPFAM" id="SSF47616">
    <property type="entry name" value="GST C-terminal domain-like"/>
    <property type="match status" value="1"/>
</dbReference>
<dbReference type="InterPro" id="IPR036249">
    <property type="entry name" value="Thioredoxin-like_sf"/>
</dbReference>
<dbReference type="InterPro" id="IPR004045">
    <property type="entry name" value="Glutathione_S-Trfase_N"/>
</dbReference>
<dbReference type="Gene3D" id="3.40.30.10">
    <property type="entry name" value="Glutaredoxin"/>
    <property type="match status" value="1"/>
</dbReference>
<dbReference type="GO" id="GO:0006749">
    <property type="term" value="P:glutathione metabolic process"/>
    <property type="evidence" value="ECO:0007669"/>
    <property type="project" value="TreeGrafter"/>
</dbReference>
<dbReference type="GO" id="GO:0004364">
    <property type="term" value="F:glutathione transferase activity"/>
    <property type="evidence" value="ECO:0007669"/>
    <property type="project" value="TreeGrafter"/>
</dbReference>
<dbReference type="Pfam" id="PF14497">
    <property type="entry name" value="GST_C_3"/>
    <property type="match status" value="1"/>
</dbReference>
<dbReference type="EMBL" id="KN823104">
    <property type="protein sequence ID" value="KIO22652.1"/>
    <property type="molecule type" value="Genomic_DNA"/>
</dbReference>
<feature type="domain" description="GST C-terminal" evidence="2">
    <location>
        <begin position="100"/>
        <end position="240"/>
    </location>
</feature>
<dbReference type="PROSITE" id="PS50405">
    <property type="entry name" value="GST_CTER"/>
    <property type="match status" value="1"/>
</dbReference>
<keyword evidence="4" id="KW-1185">Reference proteome</keyword>
<reference evidence="3 4" key="1">
    <citation type="submission" date="2014-04" db="EMBL/GenBank/DDBJ databases">
        <authorList>
            <consortium name="DOE Joint Genome Institute"/>
            <person name="Kuo A."/>
            <person name="Girlanda M."/>
            <person name="Perotto S."/>
            <person name="Kohler A."/>
            <person name="Nagy L.G."/>
            <person name="Floudas D."/>
            <person name="Copeland A."/>
            <person name="Barry K.W."/>
            <person name="Cichocki N."/>
            <person name="Veneault-Fourrey C."/>
            <person name="LaButti K."/>
            <person name="Lindquist E.A."/>
            <person name="Lipzen A."/>
            <person name="Lundell T."/>
            <person name="Morin E."/>
            <person name="Murat C."/>
            <person name="Sun H."/>
            <person name="Tunlid A."/>
            <person name="Henrissat B."/>
            <person name="Grigoriev I.V."/>
            <person name="Hibbett D.S."/>
            <person name="Martin F."/>
            <person name="Nordberg H.P."/>
            <person name="Cantor M.N."/>
            <person name="Hua S.X."/>
        </authorList>
    </citation>
    <scope>NUCLEOTIDE SEQUENCE [LARGE SCALE GENOMIC DNA]</scope>
    <source>
        <strain evidence="3 4">MUT 4182</strain>
    </source>
</reference>
<dbReference type="PANTHER" id="PTHR11571">
    <property type="entry name" value="GLUTATHIONE S-TRANSFERASE"/>
    <property type="match status" value="1"/>
</dbReference>
<dbReference type="InterPro" id="IPR036282">
    <property type="entry name" value="Glutathione-S-Trfase_C_sf"/>
</dbReference>
<dbReference type="InterPro" id="IPR004046">
    <property type="entry name" value="GST_C"/>
</dbReference>
<dbReference type="Gene3D" id="1.20.1050.10">
    <property type="match status" value="1"/>
</dbReference>
<dbReference type="InterPro" id="IPR050213">
    <property type="entry name" value="GST_superfamily"/>
</dbReference>
<name>A0A0C3LMS6_9AGAM</name>
<organism evidence="3 4">
    <name type="scientific">Tulasnella calospora MUT 4182</name>
    <dbReference type="NCBI Taxonomy" id="1051891"/>
    <lineage>
        <taxon>Eukaryota</taxon>
        <taxon>Fungi</taxon>
        <taxon>Dikarya</taxon>
        <taxon>Basidiomycota</taxon>
        <taxon>Agaricomycotina</taxon>
        <taxon>Agaricomycetes</taxon>
        <taxon>Cantharellales</taxon>
        <taxon>Tulasnellaceae</taxon>
        <taxon>Tulasnella</taxon>
    </lineage>
</organism>
<evidence type="ECO:0000259" key="2">
    <source>
        <dbReference type="PROSITE" id="PS50405"/>
    </source>
</evidence>
<evidence type="ECO:0000313" key="3">
    <source>
        <dbReference type="EMBL" id="KIO22652.1"/>
    </source>
</evidence>
<reference evidence="4" key="2">
    <citation type="submission" date="2015-01" db="EMBL/GenBank/DDBJ databases">
        <title>Evolutionary Origins and Diversification of the Mycorrhizal Mutualists.</title>
        <authorList>
            <consortium name="DOE Joint Genome Institute"/>
            <consortium name="Mycorrhizal Genomics Consortium"/>
            <person name="Kohler A."/>
            <person name="Kuo A."/>
            <person name="Nagy L.G."/>
            <person name="Floudas D."/>
            <person name="Copeland A."/>
            <person name="Barry K.W."/>
            <person name="Cichocki N."/>
            <person name="Veneault-Fourrey C."/>
            <person name="LaButti K."/>
            <person name="Lindquist E.A."/>
            <person name="Lipzen A."/>
            <person name="Lundell T."/>
            <person name="Morin E."/>
            <person name="Murat C."/>
            <person name="Riley R."/>
            <person name="Ohm R."/>
            <person name="Sun H."/>
            <person name="Tunlid A."/>
            <person name="Henrissat B."/>
            <person name="Grigoriev I.V."/>
            <person name="Hibbett D.S."/>
            <person name="Martin F."/>
        </authorList>
    </citation>
    <scope>NUCLEOTIDE SEQUENCE [LARGE SCALE GENOMIC DNA]</scope>
    <source>
        <strain evidence="4">MUT 4182</strain>
    </source>
</reference>
<dbReference type="CDD" id="cd03192">
    <property type="entry name" value="GST_C_Sigma_like"/>
    <property type="match status" value="1"/>
</dbReference>
<dbReference type="PROSITE" id="PS50404">
    <property type="entry name" value="GST_NTER"/>
    <property type="match status" value="1"/>
</dbReference>
<sequence length="255" mass="28893">MPKSTPKYALIYWGGIPGRGEYVRLALQYAGEPYDQINNNSVPSHMVNLDKTGYPPHFAPPMLKLPGGQIISQTGNILSYLAPKLDLEGTIPEGEDEEAAAVRKAIINQFVLTTLDLNLEAHDTHHPIGMMLYYEDQKAESKRRAEEFRRSRIPKYLTYFSQALEGNLEGGPDGYLYGKKTTTADLTLFHAMCGLEYAFPRRMAALKKEKKYELVWKLKDRVGNEPRIASYLGSEERVPFGMGIYRHYPELDGED</sequence>
<feature type="domain" description="GST N-terminal" evidence="1">
    <location>
        <begin position="7"/>
        <end position="89"/>
    </location>
</feature>
<evidence type="ECO:0000259" key="1">
    <source>
        <dbReference type="PROSITE" id="PS50404"/>
    </source>
</evidence>
<dbReference type="AlphaFoldDB" id="A0A0C3LMS6"/>
<dbReference type="SUPFAM" id="SSF52833">
    <property type="entry name" value="Thioredoxin-like"/>
    <property type="match status" value="1"/>
</dbReference>
<protein>
    <recommendedName>
        <fullName evidence="5">Glutathione transferase</fullName>
    </recommendedName>
</protein>
<evidence type="ECO:0000313" key="4">
    <source>
        <dbReference type="Proteomes" id="UP000054248"/>
    </source>
</evidence>
<gene>
    <name evidence="3" type="ORF">M407DRAFT_245082</name>
</gene>
<accession>A0A0C3LMS6</accession>
<proteinExistence type="predicted"/>
<dbReference type="STRING" id="1051891.A0A0C3LMS6"/>
<dbReference type="Proteomes" id="UP000054248">
    <property type="component" value="Unassembled WGS sequence"/>
</dbReference>
<dbReference type="InterPro" id="IPR010987">
    <property type="entry name" value="Glutathione-S-Trfase_C-like"/>
</dbReference>